<feature type="compositionally biased region" description="Polar residues" evidence="1">
    <location>
        <begin position="434"/>
        <end position="445"/>
    </location>
</feature>
<feature type="region of interest" description="Disordered" evidence="1">
    <location>
        <begin position="399"/>
        <end position="445"/>
    </location>
</feature>
<feature type="region of interest" description="Disordered" evidence="1">
    <location>
        <begin position="1"/>
        <end position="115"/>
    </location>
</feature>
<keyword evidence="3" id="KW-1185">Reference proteome</keyword>
<evidence type="ECO:0000313" key="3">
    <source>
        <dbReference type="Proteomes" id="UP000469558"/>
    </source>
</evidence>
<organism evidence="2 3">
    <name type="scientific">Lachnellula suecica</name>
    <dbReference type="NCBI Taxonomy" id="602035"/>
    <lineage>
        <taxon>Eukaryota</taxon>
        <taxon>Fungi</taxon>
        <taxon>Dikarya</taxon>
        <taxon>Ascomycota</taxon>
        <taxon>Pezizomycotina</taxon>
        <taxon>Leotiomycetes</taxon>
        <taxon>Helotiales</taxon>
        <taxon>Lachnaceae</taxon>
        <taxon>Lachnellula</taxon>
    </lineage>
</organism>
<dbReference type="OrthoDB" id="5404323at2759"/>
<dbReference type="EMBL" id="QGMK01000005">
    <property type="protein sequence ID" value="TVY85508.1"/>
    <property type="molecule type" value="Genomic_DNA"/>
</dbReference>
<protein>
    <submittedName>
        <fullName evidence="2">Uncharacterized protein</fullName>
    </submittedName>
</protein>
<sequence>MFLVSSGAAMHGHEYSANRDSPPYESNTIPRRYPLRRSAFSTPISRRSSTHDPYVPKPAARRLQRPLSEIIPKSHEPTVRFQEPDADTMSEDGRSVVNSEGSGTTAGGRSRHRPSLKSSTVFCLAHPAPTMTGTQRLLQIRPKLLLQLQEISANARPKPVLDLVPSTVVVPRLVKKFPRMLKAKGELGANDVIVFRSEDYEAPDDHFPQENDSDEEGFGSRDLVAVICQLRKEMGGSEGRAEIVLNDCRWLASPMPKNLFEFVSVDERGIETKARWVKRKSARESVDLSNIADPNEDVKLTFSVLDPNSRRHPVMATLSRNKLDIQDSYATSSSAGKYPPLAPTIRNPSGENEQPVIDEPSPERITHVIDENLKTLIQVTAIWVALRQGWSPYFRYNDAPGRSSSMNAGPSNGGRVRSMSLTPDSARPVGPATGASTPESATGGFSTRINKIYHRGSPANMASSPVEGIGAPQRSVSAGTAFMKRATARKAVSVVASDSEGESNFGPPKRAATEGPSISGAQISTPPPALVLPGSAATTPETPTKQQRRTQSAYVPTSALQNAYPNGVDSRRSTDGTEGKTILPGTDNAVKSKSGRWKAFCGFFRRNNTSSSN</sequence>
<feature type="compositionally biased region" description="Basic and acidic residues" evidence="1">
    <location>
        <begin position="569"/>
        <end position="578"/>
    </location>
</feature>
<feature type="region of interest" description="Disordered" evidence="1">
    <location>
        <begin position="330"/>
        <end position="358"/>
    </location>
</feature>
<gene>
    <name evidence="2" type="ORF">LSUE1_G000217</name>
</gene>
<evidence type="ECO:0000256" key="1">
    <source>
        <dbReference type="SAM" id="MobiDB-lite"/>
    </source>
</evidence>
<feature type="compositionally biased region" description="Polar residues" evidence="1">
    <location>
        <begin position="536"/>
        <end position="564"/>
    </location>
</feature>
<accession>A0A8T9CIS2</accession>
<name>A0A8T9CIS2_9HELO</name>
<dbReference type="AlphaFoldDB" id="A0A8T9CIS2"/>
<comment type="caution">
    <text evidence="2">The sequence shown here is derived from an EMBL/GenBank/DDBJ whole genome shotgun (WGS) entry which is preliminary data.</text>
</comment>
<feature type="region of interest" description="Disordered" evidence="1">
    <location>
        <begin position="495"/>
        <end position="591"/>
    </location>
</feature>
<reference evidence="2 3" key="1">
    <citation type="submission" date="2018-05" db="EMBL/GenBank/DDBJ databases">
        <title>Genome sequencing and assembly of the regulated plant pathogen Lachnellula willkommii and related sister species for the development of diagnostic species identification markers.</title>
        <authorList>
            <person name="Giroux E."/>
            <person name="Bilodeau G."/>
        </authorList>
    </citation>
    <scope>NUCLEOTIDE SEQUENCE [LARGE SCALE GENOMIC DNA]</scope>
    <source>
        <strain evidence="2 3">CBS 268.59</strain>
    </source>
</reference>
<proteinExistence type="predicted"/>
<dbReference type="Proteomes" id="UP000469558">
    <property type="component" value="Unassembled WGS sequence"/>
</dbReference>
<evidence type="ECO:0000313" key="2">
    <source>
        <dbReference type="EMBL" id="TVY85508.1"/>
    </source>
</evidence>